<evidence type="ECO:0000313" key="1">
    <source>
        <dbReference type="EMBL" id="GAX19688.1"/>
    </source>
</evidence>
<sequence length="254" mass="27624">MFQRSYFLATLIGIAAFTLLQCGVTALQMNELSRSSPPTFSDRRHFLVVTTTTAAAATTTLPVQAFEGGIGGLGKTKPETGVEFLSPPFQSVTGAVSAEVVIQSSPYLLEFHSPSLPLLPTSAGLEVRQLPDPESAYVQIIPGAKVPITKQDVSKLLETSILSSTGKFGAYLTPTDVKVTRVDENLWKVRFTAYTPGLRESDRQLLLRIERVDRACIVLVAGTTLQRYAKQEPKLRAIVDSFRVVPAPSTRLKS</sequence>
<evidence type="ECO:0000313" key="2">
    <source>
        <dbReference type="Proteomes" id="UP000198406"/>
    </source>
</evidence>
<protein>
    <submittedName>
        <fullName evidence="1">Uncharacterized protein</fullName>
    </submittedName>
</protein>
<gene>
    <name evidence="1" type="ORF">FisN_19Hu274</name>
</gene>
<accession>A0A1Z5K0Z0</accession>
<name>A0A1Z5K0Z0_FISSO</name>
<organism evidence="1 2">
    <name type="scientific">Fistulifera solaris</name>
    <name type="common">Oleaginous diatom</name>
    <dbReference type="NCBI Taxonomy" id="1519565"/>
    <lineage>
        <taxon>Eukaryota</taxon>
        <taxon>Sar</taxon>
        <taxon>Stramenopiles</taxon>
        <taxon>Ochrophyta</taxon>
        <taxon>Bacillariophyta</taxon>
        <taxon>Bacillariophyceae</taxon>
        <taxon>Bacillariophycidae</taxon>
        <taxon>Naviculales</taxon>
        <taxon>Naviculaceae</taxon>
        <taxon>Fistulifera</taxon>
    </lineage>
</organism>
<dbReference type="OrthoDB" id="196024at2759"/>
<dbReference type="AlphaFoldDB" id="A0A1Z5K0Z0"/>
<proteinExistence type="predicted"/>
<dbReference type="Proteomes" id="UP000198406">
    <property type="component" value="Unassembled WGS sequence"/>
</dbReference>
<dbReference type="EMBL" id="BDSP01000137">
    <property type="protein sequence ID" value="GAX19688.1"/>
    <property type="molecule type" value="Genomic_DNA"/>
</dbReference>
<dbReference type="InParanoid" id="A0A1Z5K0Z0"/>
<comment type="caution">
    <text evidence="1">The sequence shown here is derived from an EMBL/GenBank/DDBJ whole genome shotgun (WGS) entry which is preliminary data.</text>
</comment>
<reference evidence="1 2" key="1">
    <citation type="journal article" date="2015" name="Plant Cell">
        <title>Oil accumulation by the oleaginous diatom Fistulifera solaris as revealed by the genome and transcriptome.</title>
        <authorList>
            <person name="Tanaka T."/>
            <person name="Maeda Y."/>
            <person name="Veluchamy A."/>
            <person name="Tanaka M."/>
            <person name="Abida H."/>
            <person name="Marechal E."/>
            <person name="Bowler C."/>
            <person name="Muto M."/>
            <person name="Sunaga Y."/>
            <person name="Tanaka M."/>
            <person name="Yoshino T."/>
            <person name="Taniguchi T."/>
            <person name="Fukuda Y."/>
            <person name="Nemoto M."/>
            <person name="Matsumoto M."/>
            <person name="Wong P.S."/>
            <person name="Aburatani S."/>
            <person name="Fujibuchi W."/>
        </authorList>
    </citation>
    <scope>NUCLEOTIDE SEQUENCE [LARGE SCALE GENOMIC DNA]</scope>
    <source>
        <strain evidence="1 2">JPCC DA0580</strain>
    </source>
</reference>
<keyword evidence="2" id="KW-1185">Reference proteome</keyword>